<dbReference type="RefSeq" id="WP_124563336.1">
    <property type="nucleotide sequence ID" value="NZ_JARRRY010000001.1"/>
</dbReference>
<dbReference type="InterPro" id="IPR010994">
    <property type="entry name" value="RuvA_2-like"/>
</dbReference>
<dbReference type="InterPro" id="IPR051675">
    <property type="entry name" value="Endo/Exo/Phosphatase_dom_1"/>
</dbReference>
<dbReference type="Proteomes" id="UP001218246">
    <property type="component" value="Unassembled WGS sequence"/>
</dbReference>
<organism evidence="2 3">
    <name type="scientific">Ectobacillus antri</name>
    <dbReference type="NCBI Taxonomy" id="2486280"/>
    <lineage>
        <taxon>Bacteria</taxon>
        <taxon>Bacillati</taxon>
        <taxon>Bacillota</taxon>
        <taxon>Bacilli</taxon>
        <taxon>Bacillales</taxon>
        <taxon>Bacillaceae</taxon>
        <taxon>Ectobacillus</taxon>
    </lineage>
</organism>
<dbReference type="InterPro" id="IPR019554">
    <property type="entry name" value="Soluble_ligand-bd"/>
</dbReference>
<protein>
    <submittedName>
        <fullName evidence="2">Helix-hairpin-helix domain-containing protein</fullName>
    </submittedName>
</protein>
<keyword evidence="3" id="KW-1185">Reference proteome</keyword>
<dbReference type="Pfam" id="PF10531">
    <property type="entry name" value="SLBB"/>
    <property type="match status" value="1"/>
</dbReference>
<dbReference type="SUPFAM" id="SSF47781">
    <property type="entry name" value="RuvA domain 2-like"/>
    <property type="match status" value="1"/>
</dbReference>
<dbReference type="Pfam" id="PF12836">
    <property type="entry name" value="HHH_3"/>
    <property type="match status" value="1"/>
</dbReference>
<dbReference type="PANTHER" id="PTHR21180:SF32">
    <property type="entry name" value="ENDONUCLEASE_EXONUCLEASE_PHOSPHATASE FAMILY DOMAIN-CONTAINING PROTEIN 1"/>
    <property type="match status" value="1"/>
</dbReference>
<feature type="domain" description="Helix-hairpin-helix DNA-binding motif class 1" evidence="1">
    <location>
        <begin position="131"/>
        <end position="150"/>
    </location>
</feature>
<dbReference type="EMBL" id="JARULN010000002">
    <property type="protein sequence ID" value="MDG5753227.1"/>
    <property type="molecule type" value="Genomic_DNA"/>
</dbReference>
<evidence type="ECO:0000313" key="3">
    <source>
        <dbReference type="Proteomes" id="UP001218246"/>
    </source>
</evidence>
<dbReference type="PANTHER" id="PTHR21180">
    <property type="entry name" value="ENDONUCLEASE/EXONUCLEASE/PHOSPHATASE FAMILY DOMAIN-CONTAINING PROTEIN 1"/>
    <property type="match status" value="1"/>
</dbReference>
<dbReference type="SMART" id="SM00278">
    <property type="entry name" value="HhH1"/>
    <property type="match status" value="2"/>
</dbReference>
<dbReference type="InterPro" id="IPR004509">
    <property type="entry name" value="Competence_ComEA_HhH"/>
</dbReference>
<evidence type="ECO:0000259" key="1">
    <source>
        <dbReference type="SMART" id="SM00278"/>
    </source>
</evidence>
<dbReference type="InterPro" id="IPR003583">
    <property type="entry name" value="Hlx-hairpin-Hlx_DNA-bd_motif"/>
</dbReference>
<name>A0ABT6H1P5_9BACI</name>
<gene>
    <name evidence="2" type="ORF">P6P90_04345</name>
</gene>
<reference evidence="2 3" key="1">
    <citation type="submission" date="2023-04" db="EMBL/GenBank/DDBJ databases">
        <title>Ectobacillus antri isolated from activated sludge.</title>
        <authorList>
            <person name="Yan P."/>
            <person name="Liu X."/>
        </authorList>
    </citation>
    <scope>NUCLEOTIDE SEQUENCE [LARGE SCALE GENOMIC DNA]</scope>
    <source>
        <strain evidence="2 3">C18H</strain>
    </source>
</reference>
<feature type="domain" description="Helix-hairpin-helix DNA-binding motif class 1" evidence="1">
    <location>
        <begin position="161"/>
        <end position="180"/>
    </location>
</feature>
<proteinExistence type="predicted"/>
<dbReference type="Gene3D" id="1.10.150.310">
    <property type="entry name" value="Tex RuvX-like domain-like"/>
    <property type="match status" value="1"/>
</dbReference>
<dbReference type="Gene3D" id="3.10.560.10">
    <property type="entry name" value="Outer membrane lipoprotein wza domain like"/>
    <property type="match status" value="1"/>
</dbReference>
<evidence type="ECO:0000313" key="2">
    <source>
        <dbReference type="EMBL" id="MDG5753227.1"/>
    </source>
</evidence>
<accession>A0ABT6H1P5</accession>
<sequence length="184" mass="20490">MMEVYKKWLVLAAVVCIILYLFFWSVHQKKDESVPITTPQEQLKEAEQTVMFVDIKGAVAREGVYEFSKGTRVKDAIAKAGGLLQEADSSKINLAQFVHDQMLLYVPNKTEGASLVSPQTNKIAINIASKEEIEKIPGIGPKKAESIIRYREENGPFQTVEDLLEVDGIGEKSLANIKEQIVVP</sequence>
<dbReference type="NCBIfam" id="TIGR00426">
    <property type="entry name" value="competence protein ComEA helix-hairpin-helix repeat region"/>
    <property type="match status" value="1"/>
</dbReference>
<comment type="caution">
    <text evidence="2">The sequence shown here is derived from an EMBL/GenBank/DDBJ whole genome shotgun (WGS) entry which is preliminary data.</text>
</comment>